<reference evidence="8" key="1">
    <citation type="submission" date="2023-04" db="EMBL/GenBank/DDBJ databases">
        <authorList>
            <person name="Vijverberg K."/>
            <person name="Xiong W."/>
            <person name="Schranz E."/>
        </authorList>
    </citation>
    <scope>NUCLEOTIDE SEQUENCE</scope>
</reference>
<dbReference type="EMBL" id="OX465085">
    <property type="protein sequence ID" value="CAI9301914.1"/>
    <property type="molecule type" value="Genomic_DNA"/>
</dbReference>
<dbReference type="InterPro" id="IPR049560">
    <property type="entry name" value="MeTrfase_RsmB-F_NOP2_cat"/>
</dbReference>
<proteinExistence type="inferred from homology"/>
<dbReference type="PANTHER" id="PTHR22808:SF1">
    <property type="entry name" value="RNA CYTOSINE-C(5)-METHYLTRANSFERASE NSUN2-RELATED"/>
    <property type="match status" value="1"/>
</dbReference>
<dbReference type="InterPro" id="IPR018314">
    <property type="entry name" value="RsmB/NOL1/NOP2-like_CS"/>
</dbReference>
<feature type="binding site" evidence="6">
    <location>
        <position position="34"/>
    </location>
    <ligand>
        <name>S-adenosyl-L-methionine</name>
        <dbReference type="ChEBI" id="CHEBI:59789"/>
    </ligand>
</feature>
<keyword evidence="3 6" id="KW-0808">Transferase</keyword>
<comment type="similarity">
    <text evidence="1 6">Belongs to the class I-like SAM-binding methyltransferase superfamily. RsmB/NOP family.</text>
</comment>
<sequence>MVVNRFQLGEFGKGYGNRTLMIHTYLSLQVIAHDVDVQRSNLLIHQTKRMCTSNLAVTTHEAQHFPSCRWKKNNTTNGSDLGGMSMTELLFDRVLCDVPCSGDGTLRKAPGYLIALYFFVKCMSVGMANGVHCLQLQIAMRGMFR</sequence>
<name>A0AA36EMZ7_LACSI</name>
<evidence type="ECO:0000313" key="8">
    <source>
        <dbReference type="EMBL" id="CAI9301914.1"/>
    </source>
</evidence>
<evidence type="ECO:0000256" key="5">
    <source>
        <dbReference type="ARBA" id="ARBA00022884"/>
    </source>
</evidence>
<dbReference type="AlphaFoldDB" id="A0AA36EMZ7"/>
<dbReference type="InterPro" id="IPR029063">
    <property type="entry name" value="SAM-dependent_MTases_sf"/>
</dbReference>
<evidence type="ECO:0000313" key="9">
    <source>
        <dbReference type="Proteomes" id="UP001177003"/>
    </source>
</evidence>
<dbReference type="InterPro" id="IPR001678">
    <property type="entry name" value="MeTrfase_RsmB-F_NOP2_dom"/>
</dbReference>
<evidence type="ECO:0000256" key="4">
    <source>
        <dbReference type="ARBA" id="ARBA00022691"/>
    </source>
</evidence>
<dbReference type="Proteomes" id="UP001177003">
    <property type="component" value="Chromosome 9"/>
</dbReference>
<dbReference type="SUPFAM" id="SSF53335">
    <property type="entry name" value="S-adenosyl-L-methionine-dependent methyltransferases"/>
    <property type="match status" value="1"/>
</dbReference>
<keyword evidence="5 6" id="KW-0694">RNA-binding</keyword>
<dbReference type="GO" id="GO:0001510">
    <property type="term" value="P:RNA methylation"/>
    <property type="evidence" value="ECO:0007669"/>
    <property type="project" value="InterPro"/>
</dbReference>
<feature type="binding site" evidence="6">
    <location>
        <position position="97"/>
    </location>
    <ligand>
        <name>S-adenosyl-L-methionine</name>
        <dbReference type="ChEBI" id="CHEBI:59789"/>
    </ligand>
</feature>
<comment type="caution">
    <text evidence="6">Lacks conserved residue(s) required for the propagation of feature annotation.</text>
</comment>
<protein>
    <recommendedName>
        <fullName evidence="7">SAM-dependent MTase RsmB/NOP-type domain-containing protein</fullName>
    </recommendedName>
</protein>
<accession>A0AA36EMZ7</accession>
<evidence type="ECO:0000256" key="6">
    <source>
        <dbReference type="PROSITE-ProRule" id="PRU01023"/>
    </source>
</evidence>
<dbReference type="Pfam" id="PF01189">
    <property type="entry name" value="Methyltr_RsmB-F"/>
    <property type="match status" value="1"/>
</dbReference>
<evidence type="ECO:0000256" key="3">
    <source>
        <dbReference type="ARBA" id="ARBA00022679"/>
    </source>
</evidence>
<dbReference type="PROSITE" id="PS01153">
    <property type="entry name" value="NOL1_NOP2_SUN"/>
    <property type="match status" value="1"/>
</dbReference>
<evidence type="ECO:0000256" key="2">
    <source>
        <dbReference type="ARBA" id="ARBA00022603"/>
    </source>
</evidence>
<evidence type="ECO:0000259" key="7">
    <source>
        <dbReference type="PROSITE" id="PS51686"/>
    </source>
</evidence>
<gene>
    <name evidence="8" type="ORF">LSALG_LOCUS40434</name>
</gene>
<organism evidence="8 9">
    <name type="scientific">Lactuca saligna</name>
    <name type="common">Willowleaf lettuce</name>
    <dbReference type="NCBI Taxonomy" id="75948"/>
    <lineage>
        <taxon>Eukaryota</taxon>
        <taxon>Viridiplantae</taxon>
        <taxon>Streptophyta</taxon>
        <taxon>Embryophyta</taxon>
        <taxon>Tracheophyta</taxon>
        <taxon>Spermatophyta</taxon>
        <taxon>Magnoliopsida</taxon>
        <taxon>eudicotyledons</taxon>
        <taxon>Gunneridae</taxon>
        <taxon>Pentapetalae</taxon>
        <taxon>asterids</taxon>
        <taxon>campanulids</taxon>
        <taxon>Asterales</taxon>
        <taxon>Asteraceae</taxon>
        <taxon>Cichorioideae</taxon>
        <taxon>Cichorieae</taxon>
        <taxon>Lactucinae</taxon>
        <taxon>Lactuca</taxon>
    </lineage>
</organism>
<dbReference type="GO" id="GO:0003723">
    <property type="term" value="F:RNA binding"/>
    <property type="evidence" value="ECO:0007669"/>
    <property type="project" value="UniProtKB-UniRule"/>
</dbReference>
<dbReference type="Gene3D" id="3.40.50.150">
    <property type="entry name" value="Vaccinia Virus protein VP39"/>
    <property type="match status" value="1"/>
</dbReference>
<dbReference type="PANTHER" id="PTHR22808">
    <property type="entry name" value="NCL1 YEAST -RELATED NOL1/NOP2/FMU SUN DOMAIN-CONTAINING"/>
    <property type="match status" value="1"/>
</dbReference>
<keyword evidence="4 6" id="KW-0949">S-adenosyl-L-methionine</keyword>
<keyword evidence="2 6" id="KW-0489">Methyltransferase</keyword>
<evidence type="ECO:0000256" key="1">
    <source>
        <dbReference type="ARBA" id="ARBA00007494"/>
    </source>
</evidence>
<keyword evidence="9" id="KW-1185">Reference proteome</keyword>
<dbReference type="GO" id="GO:0008173">
    <property type="term" value="F:RNA methyltransferase activity"/>
    <property type="evidence" value="ECO:0007669"/>
    <property type="project" value="InterPro"/>
</dbReference>
<dbReference type="PROSITE" id="PS51686">
    <property type="entry name" value="SAM_MT_RSMB_NOP"/>
    <property type="match status" value="1"/>
</dbReference>
<dbReference type="InterPro" id="IPR023267">
    <property type="entry name" value="RCMT"/>
</dbReference>
<feature type="domain" description="SAM-dependent MTase RsmB/NOP-type" evidence="7">
    <location>
        <begin position="1"/>
        <end position="145"/>
    </location>
</feature>